<gene>
    <name evidence="2" type="ORF">ACFFSA_03975</name>
</gene>
<evidence type="ECO:0000313" key="2">
    <source>
        <dbReference type="EMBL" id="MFB9622230.1"/>
    </source>
</evidence>
<proteinExistence type="predicted"/>
<evidence type="ECO:0000313" key="3">
    <source>
        <dbReference type="Proteomes" id="UP001589532"/>
    </source>
</evidence>
<keyword evidence="1" id="KW-0472">Membrane</keyword>
<dbReference type="RefSeq" id="WP_345001549.1">
    <property type="nucleotide sequence ID" value="NZ_BAAAXV010000009.1"/>
</dbReference>
<keyword evidence="1" id="KW-1133">Transmembrane helix</keyword>
<protein>
    <recommendedName>
        <fullName evidence="4">DUF4149 domain-containing protein</fullName>
    </recommendedName>
</protein>
<dbReference type="Proteomes" id="UP001589532">
    <property type="component" value="Unassembled WGS sequence"/>
</dbReference>
<feature type="transmembrane region" description="Helical" evidence="1">
    <location>
        <begin position="81"/>
        <end position="100"/>
    </location>
</feature>
<evidence type="ECO:0008006" key="4">
    <source>
        <dbReference type="Google" id="ProtNLM"/>
    </source>
</evidence>
<organism evidence="2 3">
    <name type="scientific">Nonomuraea helvata</name>
    <dbReference type="NCBI Taxonomy" id="37484"/>
    <lineage>
        <taxon>Bacteria</taxon>
        <taxon>Bacillati</taxon>
        <taxon>Actinomycetota</taxon>
        <taxon>Actinomycetes</taxon>
        <taxon>Streptosporangiales</taxon>
        <taxon>Streptosporangiaceae</taxon>
        <taxon>Nonomuraea</taxon>
    </lineage>
</organism>
<reference evidence="2 3" key="1">
    <citation type="submission" date="2024-09" db="EMBL/GenBank/DDBJ databases">
        <authorList>
            <person name="Sun Q."/>
            <person name="Mori K."/>
        </authorList>
    </citation>
    <scope>NUCLEOTIDE SEQUENCE [LARGE SCALE GENOMIC DNA]</scope>
    <source>
        <strain evidence="2 3">JCM 3143</strain>
    </source>
</reference>
<evidence type="ECO:0000256" key="1">
    <source>
        <dbReference type="SAM" id="Phobius"/>
    </source>
</evidence>
<comment type="caution">
    <text evidence="2">The sequence shown here is derived from an EMBL/GenBank/DDBJ whole genome shotgun (WGS) entry which is preliminary data.</text>
</comment>
<keyword evidence="1" id="KW-0812">Transmembrane</keyword>
<feature type="transmembrane region" description="Helical" evidence="1">
    <location>
        <begin position="56"/>
        <end position="74"/>
    </location>
</feature>
<keyword evidence="3" id="KW-1185">Reference proteome</keyword>
<dbReference type="EMBL" id="JBHMBW010000002">
    <property type="protein sequence ID" value="MFB9622230.1"/>
    <property type="molecule type" value="Genomic_DNA"/>
</dbReference>
<sequence length="161" mass="16965">MSTVMEAPRTDPLPPVVHTAAMLWLAAVAFGAFETVLMVAQLLYEGTATVAELLPQAGIRLAVFAAAVFLALRLRRGENWARLTLAVTLGIFGTLSLVIGPVQWLLAGGSIGEAVAGADVMGLIFAGSRIMHVVAVLGAVTLMFQPRANAYFKRPARLPAP</sequence>
<name>A0ABV5RS24_9ACTN</name>
<feature type="transmembrane region" description="Helical" evidence="1">
    <location>
        <begin position="120"/>
        <end position="144"/>
    </location>
</feature>
<accession>A0ABV5RS24</accession>
<feature type="transmembrane region" description="Helical" evidence="1">
    <location>
        <begin position="21"/>
        <end position="44"/>
    </location>
</feature>